<feature type="transmembrane region" description="Helical" evidence="7">
    <location>
        <begin position="274"/>
        <end position="292"/>
    </location>
</feature>
<dbReference type="InterPro" id="IPR050638">
    <property type="entry name" value="AA-Vitamin_Transporters"/>
</dbReference>
<feature type="transmembrane region" description="Helical" evidence="7">
    <location>
        <begin position="125"/>
        <end position="143"/>
    </location>
</feature>
<feature type="transmembrane region" description="Helical" evidence="7">
    <location>
        <begin position="251"/>
        <end position="268"/>
    </location>
</feature>
<comment type="similarity">
    <text evidence="2">Belongs to the EamA transporter family.</text>
</comment>
<accession>A0A7W5GBU4</accession>
<feature type="domain" description="EamA" evidence="8">
    <location>
        <begin position="11"/>
        <end position="140"/>
    </location>
</feature>
<evidence type="ECO:0000256" key="7">
    <source>
        <dbReference type="SAM" id="Phobius"/>
    </source>
</evidence>
<name>A0A7W5GBU4_9BACL</name>
<feature type="transmembrane region" description="Helical" evidence="7">
    <location>
        <begin position="5"/>
        <end position="24"/>
    </location>
</feature>
<feature type="transmembrane region" description="Helical" evidence="7">
    <location>
        <begin position="36"/>
        <end position="55"/>
    </location>
</feature>
<reference evidence="9 10" key="1">
    <citation type="submission" date="2020-08" db="EMBL/GenBank/DDBJ databases">
        <title>Genomic Encyclopedia of Type Strains, Phase III (KMG-III): the genomes of soil and plant-associated and newly described type strains.</title>
        <authorList>
            <person name="Whitman W."/>
        </authorList>
    </citation>
    <scope>NUCLEOTIDE SEQUENCE [LARGE SCALE GENOMIC DNA]</scope>
    <source>
        <strain evidence="9 10">CECT 8234</strain>
    </source>
</reference>
<evidence type="ECO:0000256" key="2">
    <source>
        <dbReference type="ARBA" id="ARBA00007362"/>
    </source>
</evidence>
<keyword evidence="10" id="KW-1185">Reference proteome</keyword>
<evidence type="ECO:0000256" key="5">
    <source>
        <dbReference type="ARBA" id="ARBA00022989"/>
    </source>
</evidence>
<dbReference type="PANTHER" id="PTHR32322">
    <property type="entry name" value="INNER MEMBRANE TRANSPORTER"/>
    <property type="match status" value="1"/>
</dbReference>
<dbReference type="SUPFAM" id="SSF103481">
    <property type="entry name" value="Multidrug resistance efflux transporter EmrE"/>
    <property type="match status" value="2"/>
</dbReference>
<feature type="transmembrane region" description="Helical" evidence="7">
    <location>
        <begin position="95"/>
        <end position="113"/>
    </location>
</feature>
<keyword evidence="6 7" id="KW-0472">Membrane</keyword>
<feature type="transmembrane region" description="Helical" evidence="7">
    <location>
        <begin position="155"/>
        <end position="174"/>
    </location>
</feature>
<comment type="subcellular location">
    <subcellularLocation>
        <location evidence="1">Cell membrane</location>
        <topology evidence="1">Multi-pass membrane protein</topology>
    </subcellularLocation>
</comment>
<feature type="domain" description="EamA" evidence="8">
    <location>
        <begin position="156"/>
        <end position="291"/>
    </location>
</feature>
<keyword evidence="5 7" id="KW-1133">Transmembrane helix</keyword>
<evidence type="ECO:0000256" key="1">
    <source>
        <dbReference type="ARBA" id="ARBA00004651"/>
    </source>
</evidence>
<protein>
    <submittedName>
        <fullName evidence="9">Drug/metabolite transporter (DMT)-like permease</fullName>
    </submittedName>
</protein>
<organism evidence="9 10">
    <name type="scientific">Paenibacillus endophyticus</name>
    <dbReference type="NCBI Taxonomy" id="1294268"/>
    <lineage>
        <taxon>Bacteria</taxon>
        <taxon>Bacillati</taxon>
        <taxon>Bacillota</taxon>
        <taxon>Bacilli</taxon>
        <taxon>Bacillales</taxon>
        <taxon>Paenibacillaceae</taxon>
        <taxon>Paenibacillus</taxon>
    </lineage>
</organism>
<dbReference type="AlphaFoldDB" id="A0A7W5GBU4"/>
<feature type="transmembrane region" description="Helical" evidence="7">
    <location>
        <begin position="218"/>
        <end position="239"/>
    </location>
</feature>
<evidence type="ECO:0000256" key="3">
    <source>
        <dbReference type="ARBA" id="ARBA00022475"/>
    </source>
</evidence>
<gene>
    <name evidence="9" type="ORF">FHS16_003344</name>
</gene>
<feature type="transmembrane region" description="Helical" evidence="7">
    <location>
        <begin position="67"/>
        <end position="89"/>
    </location>
</feature>
<dbReference type="PANTHER" id="PTHR32322:SF18">
    <property type="entry name" value="S-ADENOSYLMETHIONINE_S-ADENOSYLHOMOCYSTEINE TRANSPORTER"/>
    <property type="match status" value="1"/>
</dbReference>
<evidence type="ECO:0000259" key="8">
    <source>
        <dbReference type="Pfam" id="PF00892"/>
    </source>
</evidence>
<dbReference type="Proteomes" id="UP000518605">
    <property type="component" value="Unassembled WGS sequence"/>
</dbReference>
<dbReference type="EMBL" id="JACHXW010000009">
    <property type="protein sequence ID" value="MBB3153282.1"/>
    <property type="molecule type" value="Genomic_DNA"/>
</dbReference>
<dbReference type="InterPro" id="IPR000620">
    <property type="entry name" value="EamA_dom"/>
</dbReference>
<dbReference type="Pfam" id="PF00892">
    <property type="entry name" value="EamA"/>
    <property type="match status" value="2"/>
</dbReference>
<feature type="transmembrane region" description="Helical" evidence="7">
    <location>
        <begin position="186"/>
        <end position="206"/>
    </location>
</feature>
<evidence type="ECO:0000256" key="6">
    <source>
        <dbReference type="ARBA" id="ARBA00023136"/>
    </source>
</evidence>
<comment type="caution">
    <text evidence="9">The sequence shown here is derived from an EMBL/GenBank/DDBJ whole genome shotgun (WGS) entry which is preliminary data.</text>
</comment>
<dbReference type="GO" id="GO:0005886">
    <property type="term" value="C:plasma membrane"/>
    <property type="evidence" value="ECO:0007669"/>
    <property type="project" value="UniProtKB-SubCell"/>
</dbReference>
<keyword evidence="3" id="KW-1003">Cell membrane</keyword>
<dbReference type="InterPro" id="IPR037185">
    <property type="entry name" value="EmrE-like"/>
</dbReference>
<evidence type="ECO:0000256" key="4">
    <source>
        <dbReference type="ARBA" id="ARBA00022692"/>
    </source>
</evidence>
<keyword evidence="4 7" id="KW-0812">Transmembrane</keyword>
<sequence>MNNKWLNYGGLILIAVVWGANFGISRLAMESFNPVVFSFLRFGLAIPFFFLILKLTEGSVGIPWRIVPRLALIGLIGITLLEITVMYSIKYTTLANASLLNVAPWPIFAALFAPLFMKETITPRLIVGGAISIVGVCFVILGGDEGFSLSSENMLGNAMAFGVSIIGPLFNLTSMSLMKTYSALRVSTWTIAFGSLFMLPLTFGSWGQTNWSALNAGHYLSIGYNVLICTVVAFVMWNACMFKVGATRSNFFRYAVPAAAVAAGYFMFDEKIALLQMCGAGCMAAGLIWISIERKKRAEPAALSAKTGSQLV</sequence>
<evidence type="ECO:0000313" key="10">
    <source>
        <dbReference type="Proteomes" id="UP000518605"/>
    </source>
</evidence>
<dbReference type="RefSeq" id="WP_183564540.1">
    <property type="nucleotide sequence ID" value="NZ_CBCSLB010000041.1"/>
</dbReference>
<evidence type="ECO:0000313" key="9">
    <source>
        <dbReference type="EMBL" id="MBB3153282.1"/>
    </source>
</evidence>
<proteinExistence type="inferred from homology"/>